<reference evidence="2 3" key="1">
    <citation type="submission" date="2018-12" db="EMBL/GenBank/DDBJ databases">
        <authorList>
            <consortium name="Pathogen Informatics"/>
        </authorList>
    </citation>
    <scope>NUCLEOTIDE SEQUENCE [LARGE SCALE GENOMIC DNA]</scope>
    <source>
        <strain evidence="2 3">NCTC12967</strain>
    </source>
</reference>
<evidence type="ECO:0000313" key="1">
    <source>
        <dbReference type="EMBL" id="QUC11523.1"/>
    </source>
</evidence>
<name>A0A3N4CZ73_9ACTN</name>
<dbReference type="EMBL" id="CP072385">
    <property type="protein sequence ID" value="QUC11523.1"/>
    <property type="molecule type" value="Genomic_DNA"/>
</dbReference>
<sequence length="99" mass="10682">MPTSFGDFMLDTSQDGASTCKNSNGDSFVATYDPGETVETNAARLTDIGRAGKWTCGKDSYDMSVCLTEPYSDTVATLTLDRPFATLTEISGSFLEAWQ</sequence>
<reference evidence="1" key="2">
    <citation type="submission" date="2021-03" db="EMBL/GenBank/DDBJ databases">
        <title>Human Oral Microbial Genomes.</title>
        <authorList>
            <person name="Johnston C.D."/>
            <person name="Chen T."/>
            <person name="Dewhirst F.E."/>
        </authorList>
    </citation>
    <scope>NUCLEOTIDE SEQUENCE</scope>
    <source>
        <strain evidence="1">F0714</strain>
    </source>
</reference>
<dbReference type="Proteomes" id="UP000273044">
    <property type="component" value="Chromosome"/>
</dbReference>
<dbReference type="OrthoDB" id="9985141at2"/>
<keyword evidence="3" id="KW-1185">Reference proteome</keyword>
<evidence type="ECO:0000313" key="2">
    <source>
        <dbReference type="EMBL" id="VEH71343.1"/>
    </source>
</evidence>
<dbReference type="AlphaFoldDB" id="A0A3N4CZ73"/>
<evidence type="ECO:0000313" key="3">
    <source>
        <dbReference type="Proteomes" id="UP000273044"/>
    </source>
</evidence>
<protein>
    <submittedName>
        <fullName evidence="2">Uncharacterized protein</fullName>
    </submittedName>
</protein>
<gene>
    <name evidence="1" type="ORF">J5A53_02125</name>
    <name evidence="2" type="ORF">NCTC12967_02663</name>
</gene>
<dbReference type="RefSeq" id="WP_041696754.1">
    <property type="nucleotide sequence ID" value="NZ_CAJZDL010000151.1"/>
</dbReference>
<dbReference type="EMBL" id="LR134406">
    <property type="protein sequence ID" value="VEH71343.1"/>
    <property type="molecule type" value="Genomic_DNA"/>
</dbReference>
<accession>A0A3N4CZ73</accession>
<organism evidence="2 3">
    <name type="scientific">Arachnia propionica</name>
    <dbReference type="NCBI Taxonomy" id="1750"/>
    <lineage>
        <taxon>Bacteria</taxon>
        <taxon>Bacillati</taxon>
        <taxon>Actinomycetota</taxon>
        <taxon>Actinomycetes</taxon>
        <taxon>Propionibacteriales</taxon>
        <taxon>Propionibacteriaceae</taxon>
        <taxon>Arachnia</taxon>
    </lineage>
</organism>
<dbReference type="Proteomes" id="UP000677180">
    <property type="component" value="Chromosome"/>
</dbReference>
<proteinExistence type="predicted"/>
<dbReference type="GeneID" id="64408085"/>